<dbReference type="Proteomes" id="UP001305421">
    <property type="component" value="Chromosome"/>
</dbReference>
<sequence>MNRRPRPDCSAALKRAREHAAYTEFLRQGIQVARADPRPGLSRKEAAHHMGQVKAGLEARLDVALAGKKDAKE</sequence>
<organism evidence="1 2">
    <name type="scientific">Stenotrophomonas aracearum</name>
    <dbReference type="NCBI Taxonomy" id="3003272"/>
    <lineage>
        <taxon>Bacteria</taxon>
        <taxon>Pseudomonadati</taxon>
        <taxon>Pseudomonadota</taxon>
        <taxon>Gammaproteobacteria</taxon>
        <taxon>Lysobacterales</taxon>
        <taxon>Lysobacteraceae</taxon>
        <taxon>Stenotrophomonas</taxon>
    </lineage>
</organism>
<evidence type="ECO:0008006" key="3">
    <source>
        <dbReference type="Google" id="ProtNLM"/>
    </source>
</evidence>
<dbReference type="Gene3D" id="6.20.450.20">
    <property type="match status" value="1"/>
</dbReference>
<evidence type="ECO:0000313" key="1">
    <source>
        <dbReference type="EMBL" id="WNH49845.1"/>
    </source>
</evidence>
<evidence type="ECO:0000313" key="2">
    <source>
        <dbReference type="Proteomes" id="UP001305421"/>
    </source>
</evidence>
<proteinExistence type="predicted"/>
<keyword evidence="2" id="KW-1185">Reference proteome</keyword>
<reference evidence="1 2" key="1">
    <citation type="submission" date="2022-12" db="EMBL/GenBank/DDBJ databases">
        <title>Two new species, Stenotrophomonas aracearum and Stenotrophomonas oahuensis, isolated from Anthurium (Araceae family) in Hawaii.</title>
        <authorList>
            <person name="Chunag S.C."/>
            <person name="Dobhal S."/>
            <person name="Alvarez A."/>
            <person name="Arif M."/>
        </authorList>
    </citation>
    <scope>NUCLEOTIDE SEQUENCE [LARGE SCALE GENOMIC DNA]</scope>
    <source>
        <strain evidence="1 2">A5588</strain>
    </source>
</reference>
<gene>
    <name evidence="1" type="ORF">PDM28_05915</name>
</gene>
<protein>
    <recommendedName>
        <fullName evidence="3">Terminase small subunit</fullName>
    </recommendedName>
</protein>
<dbReference type="RefSeq" id="WP_311184145.1">
    <property type="nucleotide sequence ID" value="NZ_CP115543.1"/>
</dbReference>
<dbReference type="EMBL" id="CP115543">
    <property type="protein sequence ID" value="WNH49845.1"/>
    <property type="molecule type" value="Genomic_DNA"/>
</dbReference>
<accession>A0ABY9YGJ9</accession>
<name>A0ABY9YGJ9_9GAMM</name>